<dbReference type="GO" id="GO:0003684">
    <property type="term" value="F:damaged DNA binding"/>
    <property type="evidence" value="ECO:0007669"/>
    <property type="project" value="InterPro"/>
</dbReference>
<evidence type="ECO:0000256" key="1">
    <source>
        <dbReference type="ARBA" id="ARBA00010945"/>
    </source>
</evidence>
<dbReference type="PANTHER" id="PTHR11076">
    <property type="entry name" value="DNA REPAIR POLYMERASE UMUC / TRANSFERASE FAMILY MEMBER"/>
    <property type="match status" value="1"/>
</dbReference>
<dbReference type="RefSeq" id="WP_067632746.1">
    <property type="nucleotide sequence ID" value="NZ_CP013213.1"/>
</dbReference>
<dbReference type="InterPro" id="IPR001126">
    <property type="entry name" value="UmuC"/>
</dbReference>
<dbReference type="GO" id="GO:0006281">
    <property type="term" value="P:DNA repair"/>
    <property type="evidence" value="ECO:0007669"/>
    <property type="project" value="InterPro"/>
</dbReference>
<dbReference type="SUPFAM" id="SSF56672">
    <property type="entry name" value="DNA/RNA polymerases"/>
    <property type="match status" value="1"/>
</dbReference>
<dbReference type="Pfam" id="PF00817">
    <property type="entry name" value="IMS"/>
    <property type="match status" value="1"/>
</dbReference>
<dbReference type="GO" id="GO:0009432">
    <property type="term" value="P:SOS response"/>
    <property type="evidence" value="ECO:0007669"/>
    <property type="project" value="TreeGrafter"/>
</dbReference>
<dbReference type="InterPro" id="IPR050116">
    <property type="entry name" value="DNA_polymerase-Y"/>
</dbReference>
<evidence type="ECO:0000313" key="5">
    <source>
        <dbReference type="Proteomes" id="UP000063781"/>
    </source>
</evidence>
<dbReference type="KEGG" id="erl:AOC36_06870"/>
<evidence type="ECO:0000256" key="2">
    <source>
        <dbReference type="ARBA" id="ARBA00022457"/>
    </source>
</evidence>
<dbReference type="OrthoDB" id="9808813at2"/>
<dbReference type="InterPro" id="IPR043502">
    <property type="entry name" value="DNA/RNA_pol_sf"/>
</dbReference>
<dbReference type="CDD" id="cd01700">
    <property type="entry name" value="PolY_Pol_V_umuC"/>
    <property type="match status" value="1"/>
</dbReference>
<sequence>MQQPLVFDYDKEPSRDILCIDCKSFYASCEAVSRGLNPLTVKLVVMSYPSDNKNERGSGLILASSPAAKKAYNISNVSRARDLPFPYPEDLIIAPPRMNYYMQINKQINNIYRTFVDDSNIEVYSVDETFLDVTGSLKYFKCNNARELAKLIQIKVYKETGIYTTVGIGDNPLLAKLALDNEAKHTKDFKAEWRYEDVPDKIWNIKSLTDCWGIGRRTEKRLNNLGITSMYELAHTDYYKIKKSMGILGAQLYAHAWGIDRTFLGEPYAPKSESIGNSQVLNRDYYTKEEIEIVIREMSDQVATRLRKENKLCKSVSLWVGYSLSYLDDEGKRGFAKQVKVEATNSSKKIYQACLSIFNKYYDVQVVRNIGINCTKLESPFQEQLNLFESVEDKDKEHHLDEVVDTIRSKYGFTKLVYTSSLLRGGRAIARSKLVGGHAGGMSGLDEKGDADEKKKP</sequence>
<dbReference type="Pfam" id="PF11798">
    <property type="entry name" value="IMS_HHH"/>
    <property type="match status" value="1"/>
</dbReference>
<keyword evidence="2" id="KW-0515">Mutator protein</keyword>
<dbReference type="AlphaFoldDB" id="A0A0X8H0A7"/>
<accession>A0A0X8H0A7</accession>
<dbReference type="GO" id="GO:0005829">
    <property type="term" value="C:cytosol"/>
    <property type="evidence" value="ECO:0007669"/>
    <property type="project" value="TreeGrafter"/>
</dbReference>
<dbReference type="Pfam" id="PF11799">
    <property type="entry name" value="IMS_C"/>
    <property type="match status" value="1"/>
</dbReference>
<evidence type="ECO:0000313" key="4">
    <source>
        <dbReference type="EMBL" id="AMC93713.1"/>
    </source>
</evidence>
<dbReference type="SUPFAM" id="SSF100879">
    <property type="entry name" value="Lesion bypass DNA polymerase (Y-family), little finger domain"/>
    <property type="match status" value="1"/>
</dbReference>
<dbReference type="Gene3D" id="3.30.70.270">
    <property type="match status" value="1"/>
</dbReference>
<dbReference type="GO" id="GO:0003887">
    <property type="term" value="F:DNA-directed DNA polymerase activity"/>
    <property type="evidence" value="ECO:0007669"/>
    <property type="project" value="TreeGrafter"/>
</dbReference>
<reference evidence="4 5" key="1">
    <citation type="submission" date="2015-10" db="EMBL/GenBank/DDBJ databases">
        <title>Erysipelothrix larvae sp. LV19 isolated from the larval gut of the rhinoceros beetle, Trypoxylus dichotomus.</title>
        <authorList>
            <person name="Lim S."/>
            <person name="Kim B.-C."/>
        </authorList>
    </citation>
    <scope>NUCLEOTIDE SEQUENCE [LARGE SCALE GENOMIC DNA]</scope>
    <source>
        <strain evidence="4 5">LV19</strain>
    </source>
</reference>
<dbReference type="PANTHER" id="PTHR11076:SF35">
    <property type="entry name" value="DNA REPAIR PROTEIN HOMOLOG YOBH"/>
    <property type="match status" value="1"/>
</dbReference>
<comment type="similarity">
    <text evidence="1">Belongs to the DNA polymerase type-Y family.</text>
</comment>
<dbReference type="InterPro" id="IPR017961">
    <property type="entry name" value="DNA_pol_Y-fam_little_finger"/>
</dbReference>
<dbReference type="InterPro" id="IPR043128">
    <property type="entry name" value="Rev_trsase/Diguanyl_cyclase"/>
</dbReference>
<feature type="domain" description="UmuC" evidence="3">
    <location>
        <begin position="17"/>
        <end position="215"/>
    </location>
</feature>
<dbReference type="EMBL" id="CP013213">
    <property type="protein sequence ID" value="AMC93713.1"/>
    <property type="molecule type" value="Genomic_DNA"/>
</dbReference>
<name>A0A0X8H0A7_9FIRM</name>
<evidence type="ECO:0000259" key="3">
    <source>
        <dbReference type="PROSITE" id="PS50173"/>
    </source>
</evidence>
<keyword evidence="5" id="KW-1185">Reference proteome</keyword>
<organism evidence="4 5">
    <name type="scientific">Erysipelothrix larvae</name>
    <dbReference type="NCBI Taxonomy" id="1514105"/>
    <lineage>
        <taxon>Bacteria</taxon>
        <taxon>Bacillati</taxon>
        <taxon>Bacillota</taxon>
        <taxon>Erysipelotrichia</taxon>
        <taxon>Erysipelotrichales</taxon>
        <taxon>Erysipelotrichaceae</taxon>
        <taxon>Erysipelothrix</taxon>
    </lineage>
</organism>
<dbReference type="Proteomes" id="UP000063781">
    <property type="component" value="Chromosome"/>
</dbReference>
<proteinExistence type="inferred from homology"/>
<dbReference type="STRING" id="1514105.AOC36_06870"/>
<dbReference type="Gene3D" id="3.30.1490.100">
    <property type="entry name" value="DNA polymerase, Y-family, little finger domain"/>
    <property type="match status" value="1"/>
</dbReference>
<dbReference type="InterPro" id="IPR024728">
    <property type="entry name" value="PolY_HhH_motif"/>
</dbReference>
<gene>
    <name evidence="4" type="ORF">AOC36_06870</name>
</gene>
<dbReference type="InterPro" id="IPR036775">
    <property type="entry name" value="DNA_pol_Y-fam_lit_finger_sf"/>
</dbReference>
<dbReference type="PROSITE" id="PS50173">
    <property type="entry name" value="UMUC"/>
    <property type="match status" value="1"/>
</dbReference>
<dbReference type="Gene3D" id="3.40.1170.60">
    <property type="match status" value="1"/>
</dbReference>
<dbReference type="Gene3D" id="1.10.150.20">
    <property type="entry name" value="5' to 3' exonuclease, C-terminal subdomain"/>
    <property type="match status" value="1"/>
</dbReference>
<protein>
    <submittedName>
        <fullName evidence="4">Excinuclease ABC subunit A</fullName>
    </submittedName>
</protein>
<dbReference type="GO" id="GO:0042276">
    <property type="term" value="P:error-prone translesion synthesis"/>
    <property type="evidence" value="ECO:0007669"/>
    <property type="project" value="TreeGrafter"/>
</dbReference>